<feature type="transmembrane region" description="Helical" evidence="1">
    <location>
        <begin position="21"/>
        <end position="42"/>
    </location>
</feature>
<reference evidence="3" key="1">
    <citation type="submission" date="2018-05" db="EMBL/GenBank/DDBJ databases">
        <authorList>
            <person name="Du Z."/>
            <person name="Wang X."/>
        </authorList>
    </citation>
    <scope>NUCLEOTIDE SEQUENCE [LARGE SCALE GENOMIC DNA]</scope>
    <source>
        <strain evidence="3">CQN31</strain>
    </source>
</reference>
<dbReference type="Proteomes" id="UP000245765">
    <property type="component" value="Unassembled WGS sequence"/>
</dbReference>
<evidence type="ECO:0000313" key="3">
    <source>
        <dbReference type="Proteomes" id="UP000245765"/>
    </source>
</evidence>
<sequence length="59" mass="6230">MIAMAGAPLRRLLADRRGLKAIEYGILAAFVVVAVAGLTGPLDTLLTDIYDTMLSKVPS</sequence>
<accession>A0A317F4X2</accession>
<name>A0A317F4X2_9PROT</name>
<keyword evidence="1" id="KW-1133">Transmembrane helix</keyword>
<dbReference type="AlphaFoldDB" id="A0A317F4X2"/>
<keyword evidence="1" id="KW-0812">Transmembrane</keyword>
<proteinExistence type="predicted"/>
<organism evidence="2 3">
    <name type="scientific">Falsiroseomonas bella</name>
    <dbReference type="NCBI Taxonomy" id="2184016"/>
    <lineage>
        <taxon>Bacteria</taxon>
        <taxon>Pseudomonadati</taxon>
        <taxon>Pseudomonadota</taxon>
        <taxon>Alphaproteobacteria</taxon>
        <taxon>Acetobacterales</taxon>
        <taxon>Roseomonadaceae</taxon>
        <taxon>Falsiroseomonas</taxon>
    </lineage>
</organism>
<evidence type="ECO:0000313" key="2">
    <source>
        <dbReference type="EMBL" id="PWS34194.1"/>
    </source>
</evidence>
<evidence type="ECO:0000256" key="1">
    <source>
        <dbReference type="SAM" id="Phobius"/>
    </source>
</evidence>
<dbReference type="RefSeq" id="WP_109873563.1">
    <property type="nucleotide sequence ID" value="NZ_QGNA01000008.1"/>
</dbReference>
<comment type="caution">
    <text evidence="2">The sequence shown here is derived from an EMBL/GenBank/DDBJ whole genome shotgun (WGS) entry which is preliminary data.</text>
</comment>
<keyword evidence="1" id="KW-0472">Membrane</keyword>
<gene>
    <name evidence="2" type="ORF">DFH01_26570</name>
</gene>
<keyword evidence="3" id="KW-1185">Reference proteome</keyword>
<dbReference type="EMBL" id="QGNA01000008">
    <property type="protein sequence ID" value="PWS34194.1"/>
    <property type="molecule type" value="Genomic_DNA"/>
</dbReference>
<protein>
    <submittedName>
        <fullName evidence="2">Flp family type IVb pilin</fullName>
    </submittedName>
</protein>